<dbReference type="SUPFAM" id="SSF55073">
    <property type="entry name" value="Nucleotide cyclase"/>
    <property type="match status" value="1"/>
</dbReference>
<evidence type="ECO:0000313" key="6">
    <source>
        <dbReference type="EMBL" id="MDC8829730.1"/>
    </source>
</evidence>
<feature type="transmembrane region" description="Helical" evidence="4">
    <location>
        <begin position="210"/>
        <end position="228"/>
    </location>
</feature>
<comment type="catalytic activity">
    <reaction evidence="2">
        <text>2 GTP = 3',3'-c-di-GMP + 2 diphosphate</text>
        <dbReference type="Rhea" id="RHEA:24898"/>
        <dbReference type="ChEBI" id="CHEBI:33019"/>
        <dbReference type="ChEBI" id="CHEBI:37565"/>
        <dbReference type="ChEBI" id="CHEBI:58805"/>
        <dbReference type="EC" id="2.7.7.65"/>
    </reaction>
</comment>
<dbReference type="NCBIfam" id="TIGR00254">
    <property type="entry name" value="GGDEF"/>
    <property type="match status" value="1"/>
</dbReference>
<dbReference type="CDD" id="cd01949">
    <property type="entry name" value="GGDEF"/>
    <property type="match status" value="1"/>
</dbReference>
<sequence length="406" mass="45144">MKYLPTLINSTLLPVIALSIGFTIISLFQAETLFWLQDKSWLPYPLLGIAALIASQFNQSRYFYACLLWLLLFTSIDAPSLLPQPFSPNTLILMLTGVTSVLIWHTDKSLRLSNLILTSMLIAGIAALIAWVLNSAVLTANPVYQRSSHEYAVLLPWLAQHFSLPEACLYALFFASAMVKTFVSPRLSHSLLAVSMVCLVIISQRFSLPLLAFAANLFAIMTVTVVLLNSHKMAFKDELTGIASRRALMHFTQSLFNNYSIVMADVDHFKSFNDKYGHDVGDQVLRMVAQQLNRVSQGGKAFRYGGEEFTLVFPGKNPEQVIETVDALRESIAQYAMVIRQPDRPKRKPKAGQQPKQATSSKTVHVTMSFGVAFKNKQVSFESALKQADGALYKAKKAGRNTVKIA</sequence>
<keyword evidence="4" id="KW-0472">Membrane</keyword>
<dbReference type="InterPro" id="IPR000160">
    <property type="entry name" value="GGDEF_dom"/>
</dbReference>
<evidence type="ECO:0000259" key="5">
    <source>
        <dbReference type="PROSITE" id="PS50887"/>
    </source>
</evidence>
<evidence type="ECO:0000313" key="7">
    <source>
        <dbReference type="Proteomes" id="UP001218788"/>
    </source>
</evidence>
<dbReference type="InterPro" id="IPR043128">
    <property type="entry name" value="Rev_trsase/Diguanyl_cyclase"/>
</dbReference>
<feature type="transmembrane region" description="Helical" evidence="4">
    <location>
        <begin position="153"/>
        <end position="175"/>
    </location>
</feature>
<evidence type="ECO:0000256" key="4">
    <source>
        <dbReference type="SAM" id="Phobius"/>
    </source>
</evidence>
<accession>A0ABT5KY80</accession>
<dbReference type="EMBL" id="JAQQXP010000001">
    <property type="protein sequence ID" value="MDC8829730.1"/>
    <property type="molecule type" value="Genomic_DNA"/>
</dbReference>
<organism evidence="6 7">
    <name type="scientific">Alteromonas gilva</name>
    <dbReference type="NCBI Taxonomy" id="2987522"/>
    <lineage>
        <taxon>Bacteria</taxon>
        <taxon>Pseudomonadati</taxon>
        <taxon>Pseudomonadota</taxon>
        <taxon>Gammaproteobacteria</taxon>
        <taxon>Alteromonadales</taxon>
        <taxon>Alteromonadaceae</taxon>
        <taxon>Alteromonas/Salinimonas group</taxon>
        <taxon>Alteromonas</taxon>
    </lineage>
</organism>
<dbReference type="PANTHER" id="PTHR45138">
    <property type="entry name" value="REGULATORY COMPONENTS OF SENSORY TRANSDUCTION SYSTEM"/>
    <property type="match status" value="1"/>
</dbReference>
<dbReference type="Proteomes" id="UP001218788">
    <property type="component" value="Unassembled WGS sequence"/>
</dbReference>
<dbReference type="RefSeq" id="WP_273638275.1">
    <property type="nucleotide sequence ID" value="NZ_JAQQXP010000001.1"/>
</dbReference>
<feature type="region of interest" description="Disordered" evidence="3">
    <location>
        <begin position="342"/>
        <end position="363"/>
    </location>
</feature>
<reference evidence="6 7" key="1">
    <citation type="submission" date="2022-10" db="EMBL/GenBank/DDBJ databases">
        <title>Alteromonas sp. chi3 Genome sequencing.</title>
        <authorList>
            <person name="Park S."/>
        </authorList>
    </citation>
    <scope>NUCLEOTIDE SEQUENCE [LARGE SCALE GENOMIC DNA]</scope>
    <source>
        <strain evidence="7">chi3</strain>
    </source>
</reference>
<keyword evidence="4" id="KW-1133">Transmembrane helix</keyword>
<gene>
    <name evidence="6" type="ORF">OIK42_03030</name>
</gene>
<proteinExistence type="predicted"/>
<keyword evidence="7" id="KW-1185">Reference proteome</keyword>
<feature type="domain" description="GGDEF" evidence="5">
    <location>
        <begin position="257"/>
        <end position="406"/>
    </location>
</feature>
<name>A0ABT5KY80_9ALTE</name>
<comment type="caution">
    <text evidence="6">The sequence shown here is derived from an EMBL/GenBank/DDBJ whole genome shotgun (WGS) entry which is preliminary data.</text>
</comment>
<dbReference type="Pfam" id="PF00990">
    <property type="entry name" value="GGDEF"/>
    <property type="match status" value="2"/>
</dbReference>
<dbReference type="InterPro" id="IPR029787">
    <property type="entry name" value="Nucleotide_cyclase"/>
</dbReference>
<dbReference type="EC" id="2.7.7.65" evidence="1"/>
<feature type="compositionally biased region" description="Polar residues" evidence="3">
    <location>
        <begin position="354"/>
        <end position="363"/>
    </location>
</feature>
<feature type="transmembrane region" description="Helical" evidence="4">
    <location>
        <begin position="112"/>
        <end position="133"/>
    </location>
</feature>
<protein>
    <recommendedName>
        <fullName evidence="1">diguanylate cyclase</fullName>
        <ecNumber evidence="1">2.7.7.65</ecNumber>
    </recommendedName>
</protein>
<dbReference type="SMART" id="SM00267">
    <property type="entry name" value="GGDEF"/>
    <property type="match status" value="1"/>
</dbReference>
<dbReference type="InterPro" id="IPR050469">
    <property type="entry name" value="Diguanylate_Cyclase"/>
</dbReference>
<feature type="transmembrane region" description="Helical" evidence="4">
    <location>
        <begin position="88"/>
        <end position="105"/>
    </location>
</feature>
<feature type="transmembrane region" description="Helical" evidence="4">
    <location>
        <begin position="187"/>
        <end position="204"/>
    </location>
</feature>
<keyword evidence="4" id="KW-0812">Transmembrane</keyword>
<evidence type="ECO:0000256" key="1">
    <source>
        <dbReference type="ARBA" id="ARBA00012528"/>
    </source>
</evidence>
<evidence type="ECO:0000256" key="2">
    <source>
        <dbReference type="ARBA" id="ARBA00034247"/>
    </source>
</evidence>
<dbReference type="PANTHER" id="PTHR45138:SF9">
    <property type="entry name" value="DIGUANYLATE CYCLASE DGCM-RELATED"/>
    <property type="match status" value="1"/>
</dbReference>
<dbReference type="Gene3D" id="3.30.70.270">
    <property type="match status" value="1"/>
</dbReference>
<feature type="transmembrane region" description="Helical" evidence="4">
    <location>
        <begin position="12"/>
        <end position="35"/>
    </location>
</feature>
<dbReference type="PROSITE" id="PS50887">
    <property type="entry name" value="GGDEF"/>
    <property type="match status" value="1"/>
</dbReference>
<evidence type="ECO:0000256" key="3">
    <source>
        <dbReference type="SAM" id="MobiDB-lite"/>
    </source>
</evidence>